<dbReference type="AlphaFoldDB" id="A0AAD3XSD9"/>
<dbReference type="EMBL" id="BSYO01000015">
    <property type="protein sequence ID" value="GMH15852.1"/>
    <property type="molecule type" value="Genomic_DNA"/>
</dbReference>
<organism evidence="4 5">
    <name type="scientific">Nepenthes gracilis</name>
    <name type="common">Slender pitcher plant</name>
    <dbReference type="NCBI Taxonomy" id="150966"/>
    <lineage>
        <taxon>Eukaryota</taxon>
        <taxon>Viridiplantae</taxon>
        <taxon>Streptophyta</taxon>
        <taxon>Embryophyta</taxon>
        <taxon>Tracheophyta</taxon>
        <taxon>Spermatophyta</taxon>
        <taxon>Magnoliopsida</taxon>
        <taxon>eudicotyledons</taxon>
        <taxon>Gunneridae</taxon>
        <taxon>Pentapetalae</taxon>
        <taxon>Caryophyllales</taxon>
        <taxon>Nepenthaceae</taxon>
        <taxon>Nepenthes</taxon>
    </lineage>
</organism>
<dbReference type="InterPro" id="IPR013766">
    <property type="entry name" value="Thioredoxin_domain"/>
</dbReference>
<evidence type="ECO:0000259" key="2">
    <source>
        <dbReference type="Pfam" id="PF00085"/>
    </source>
</evidence>
<dbReference type="Pfam" id="PF00462">
    <property type="entry name" value="Glutaredoxin"/>
    <property type="match status" value="1"/>
</dbReference>
<feature type="domain" description="Thioredoxin" evidence="2">
    <location>
        <begin position="36"/>
        <end position="84"/>
    </location>
</feature>
<dbReference type="InterPro" id="IPR036249">
    <property type="entry name" value="Thioredoxin-like_sf"/>
</dbReference>
<dbReference type="Gene3D" id="3.40.30.10">
    <property type="entry name" value="Glutaredoxin"/>
    <property type="match status" value="2"/>
</dbReference>
<accession>A0AAD3XSD9</accession>
<dbReference type="PROSITE" id="PS51354">
    <property type="entry name" value="GLUTAREDOXIN_2"/>
    <property type="match status" value="1"/>
</dbReference>
<dbReference type="InterPro" id="IPR002109">
    <property type="entry name" value="Glutaredoxin"/>
</dbReference>
<proteinExistence type="inferred from homology"/>
<protein>
    <submittedName>
        <fullName evidence="4">Uncharacterized protein</fullName>
    </submittedName>
</protein>
<comment type="caution">
    <text evidence="4">The sequence shown here is derived from an EMBL/GenBank/DDBJ whole genome shotgun (WGS) entry which is preliminary data.</text>
</comment>
<evidence type="ECO:0000313" key="4">
    <source>
        <dbReference type="EMBL" id="GMH15852.1"/>
    </source>
</evidence>
<name>A0AAD3XSD9_NEPGR</name>
<evidence type="ECO:0000259" key="3">
    <source>
        <dbReference type="Pfam" id="PF00462"/>
    </source>
</evidence>
<reference evidence="4" key="1">
    <citation type="submission" date="2023-05" db="EMBL/GenBank/DDBJ databases">
        <title>Nepenthes gracilis genome sequencing.</title>
        <authorList>
            <person name="Fukushima K."/>
        </authorList>
    </citation>
    <scope>NUCLEOTIDE SEQUENCE</scope>
    <source>
        <strain evidence="4">SING2019-196</strain>
    </source>
</reference>
<dbReference type="PANTHER" id="PTHR10293:SF73">
    <property type="entry name" value="GLUTAREDOXIN-3"/>
    <property type="match status" value="1"/>
</dbReference>
<evidence type="ECO:0000313" key="5">
    <source>
        <dbReference type="Proteomes" id="UP001279734"/>
    </source>
</evidence>
<evidence type="ECO:0000256" key="1">
    <source>
        <dbReference type="ARBA" id="ARBA00008983"/>
    </source>
</evidence>
<dbReference type="SUPFAM" id="SSF52833">
    <property type="entry name" value="Thioredoxin-like"/>
    <property type="match status" value="2"/>
</dbReference>
<dbReference type="Proteomes" id="UP001279734">
    <property type="component" value="Unassembled WGS sequence"/>
</dbReference>
<dbReference type="GO" id="GO:0005829">
    <property type="term" value="C:cytosol"/>
    <property type="evidence" value="ECO:0007669"/>
    <property type="project" value="TreeGrafter"/>
</dbReference>
<comment type="similarity">
    <text evidence="1">Belongs to the glutaredoxin family. CGFS subfamily.</text>
</comment>
<keyword evidence="5" id="KW-1185">Reference proteome</keyword>
<feature type="domain" description="Glutaredoxin" evidence="3">
    <location>
        <begin position="150"/>
        <end position="193"/>
    </location>
</feature>
<dbReference type="GO" id="GO:0006879">
    <property type="term" value="P:intracellular iron ion homeostasis"/>
    <property type="evidence" value="ECO:0007669"/>
    <property type="project" value="TreeGrafter"/>
</dbReference>
<gene>
    <name evidence="4" type="ORF">Nepgr_017693</name>
</gene>
<sequence length="194" mass="21079">MAGGSVKDVQSQAELERRTWVKFSLNFRPISLLPRFLRVEAEEHPEISESYSVSAVPYFVFFKDGKLVDALVGADPSSLANKVAKVAGLVNHSEPPASVTLGMAFGPTVPRAAEEFAKSNGSSGVTTQLPSSQNNEINSKLQQLIDSHPVMLLMKGSPDGPKCSFSQKIIEILKKEEVAFGSFDILLEEEVREG</sequence>
<dbReference type="Pfam" id="PF00085">
    <property type="entry name" value="Thioredoxin"/>
    <property type="match status" value="1"/>
</dbReference>
<dbReference type="GO" id="GO:0005634">
    <property type="term" value="C:nucleus"/>
    <property type="evidence" value="ECO:0007669"/>
    <property type="project" value="TreeGrafter"/>
</dbReference>
<dbReference type="InterPro" id="IPR004480">
    <property type="entry name" value="Monothiol_GRX-rel"/>
</dbReference>
<dbReference type="PANTHER" id="PTHR10293">
    <property type="entry name" value="GLUTAREDOXIN FAMILY MEMBER"/>
    <property type="match status" value="1"/>
</dbReference>